<gene>
    <name evidence="3" type="ORF">PFICI_06944</name>
</gene>
<dbReference type="InterPro" id="IPR001214">
    <property type="entry name" value="SET_dom"/>
</dbReference>
<feature type="compositionally biased region" description="Basic and acidic residues" evidence="1">
    <location>
        <begin position="22"/>
        <end position="31"/>
    </location>
</feature>
<dbReference type="HOGENOM" id="CLU_616926_0_0_1"/>
<accession>W3X967</accession>
<dbReference type="InterPro" id="IPR046341">
    <property type="entry name" value="SET_dom_sf"/>
</dbReference>
<protein>
    <recommendedName>
        <fullName evidence="2">SET domain-containing protein</fullName>
    </recommendedName>
</protein>
<dbReference type="EMBL" id="KI912112">
    <property type="protein sequence ID" value="ETS81942.1"/>
    <property type="molecule type" value="Genomic_DNA"/>
</dbReference>
<dbReference type="SUPFAM" id="SSF82199">
    <property type="entry name" value="SET domain"/>
    <property type="match status" value="1"/>
</dbReference>
<organism evidence="3 4">
    <name type="scientific">Pestalotiopsis fici (strain W106-1 / CGMCC3.15140)</name>
    <dbReference type="NCBI Taxonomy" id="1229662"/>
    <lineage>
        <taxon>Eukaryota</taxon>
        <taxon>Fungi</taxon>
        <taxon>Dikarya</taxon>
        <taxon>Ascomycota</taxon>
        <taxon>Pezizomycotina</taxon>
        <taxon>Sordariomycetes</taxon>
        <taxon>Xylariomycetidae</taxon>
        <taxon>Amphisphaeriales</taxon>
        <taxon>Sporocadaceae</taxon>
        <taxon>Pestalotiopsis</taxon>
    </lineage>
</organism>
<name>W3X967_PESFW</name>
<dbReference type="GeneID" id="19271957"/>
<dbReference type="InParanoid" id="W3X967"/>
<feature type="region of interest" description="Disordered" evidence="1">
    <location>
        <begin position="1"/>
        <end position="31"/>
    </location>
</feature>
<evidence type="ECO:0000256" key="1">
    <source>
        <dbReference type="SAM" id="MobiDB-lite"/>
    </source>
</evidence>
<feature type="compositionally biased region" description="Polar residues" evidence="1">
    <location>
        <begin position="128"/>
        <end position="139"/>
    </location>
</feature>
<dbReference type="Proteomes" id="UP000030651">
    <property type="component" value="Unassembled WGS sequence"/>
</dbReference>
<dbReference type="OrthoDB" id="3180714at2759"/>
<reference evidence="4" key="1">
    <citation type="journal article" date="2015" name="BMC Genomics">
        <title>Genomic and transcriptomic analysis of the endophytic fungus Pestalotiopsis fici reveals its lifestyle and high potential for synthesis of natural products.</title>
        <authorList>
            <person name="Wang X."/>
            <person name="Zhang X."/>
            <person name="Liu L."/>
            <person name="Xiang M."/>
            <person name="Wang W."/>
            <person name="Sun X."/>
            <person name="Che Y."/>
            <person name="Guo L."/>
            <person name="Liu G."/>
            <person name="Guo L."/>
            <person name="Wang C."/>
            <person name="Yin W.B."/>
            <person name="Stadler M."/>
            <person name="Zhang X."/>
            <person name="Liu X."/>
        </authorList>
    </citation>
    <scope>NUCLEOTIDE SEQUENCE [LARGE SCALE GENOMIC DNA]</scope>
    <source>
        <strain evidence="4">W106-1 / CGMCC3.15140</strain>
    </source>
</reference>
<dbReference type="Gene3D" id="2.170.270.10">
    <property type="entry name" value="SET domain"/>
    <property type="match status" value="1"/>
</dbReference>
<feature type="domain" description="SET" evidence="2">
    <location>
        <begin position="271"/>
        <end position="409"/>
    </location>
</feature>
<evidence type="ECO:0000313" key="4">
    <source>
        <dbReference type="Proteomes" id="UP000030651"/>
    </source>
</evidence>
<dbReference type="OMA" id="HEHSTIL"/>
<evidence type="ECO:0000259" key="2">
    <source>
        <dbReference type="PROSITE" id="PS50280"/>
    </source>
</evidence>
<dbReference type="Pfam" id="PF00856">
    <property type="entry name" value="SET"/>
    <property type="match status" value="1"/>
</dbReference>
<dbReference type="InterPro" id="IPR053185">
    <property type="entry name" value="SET_domain_protein"/>
</dbReference>
<proteinExistence type="predicted"/>
<feature type="compositionally biased region" description="Acidic residues" evidence="1">
    <location>
        <begin position="158"/>
        <end position="173"/>
    </location>
</feature>
<dbReference type="PANTHER" id="PTHR47332:SF4">
    <property type="entry name" value="SET DOMAIN-CONTAINING PROTEIN 5"/>
    <property type="match status" value="1"/>
</dbReference>
<evidence type="ECO:0000313" key="3">
    <source>
        <dbReference type="EMBL" id="ETS81942.1"/>
    </source>
</evidence>
<dbReference type="STRING" id="1229662.W3X967"/>
<dbReference type="RefSeq" id="XP_007833716.1">
    <property type="nucleotide sequence ID" value="XM_007835525.1"/>
</dbReference>
<feature type="region of interest" description="Disordered" evidence="1">
    <location>
        <begin position="102"/>
        <end position="181"/>
    </location>
</feature>
<dbReference type="AlphaFoldDB" id="W3X967"/>
<dbReference type="PANTHER" id="PTHR47332">
    <property type="entry name" value="SET DOMAIN-CONTAINING PROTEIN 5"/>
    <property type="match status" value="1"/>
</dbReference>
<sequence length="444" mass="49449">MSAPEEVAQMGPTSNLLSLENSESHSNNHETECILGDQIQKDGGNSAIPTENVGNLSVQEPIEPSMASGAKPLPYVKLNRDKDPKGVAFLTNLYKGLQTALEDGSESDNDDQNNAAKGADTALRSKCWTENSSSRVSETSTDEDRPEGPTHQGHPWESDEEDDSDSEFDDDEDAAGKEHRETSLVTYKTAFGPITLDTTQNAAIMDDNCSVIVQTHQKPAATTPGVDLITDDTTRESVTMKEDHSEINQTLPRSVSAPIGPMARPESFRNEFYEVKQSATAGYGAFALQKLVEGQTILIEKSLFHAHDKTLRSEIRKLSPELRRAFDRMHGNGIHEHSTILERRDAKFKTNTFMMNQQDQGVFLTASKFNHACVPNNNVAYTYDKQHDCMVFTVERDIEAGDELFITYGKDPEDLFKQYGFICRCRSCQSLTHKQIEKIRNYGL</sequence>
<dbReference type="KEGG" id="pfy:PFICI_06944"/>
<dbReference type="eggNOG" id="KOG2084">
    <property type="taxonomic scope" value="Eukaryota"/>
</dbReference>
<dbReference type="CDD" id="cd20071">
    <property type="entry name" value="SET_SMYD"/>
    <property type="match status" value="1"/>
</dbReference>
<keyword evidence="4" id="KW-1185">Reference proteome</keyword>
<dbReference type="SMART" id="SM00317">
    <property type="entry name" value="SET"/>
    <property type="match status" value="1"/>
</dbReference>
<dbReference type="PROSITE" id="PS50280">
    <property type="entry name" value="SET"/>
    <property type="match status" value="1"/>
</dbReference>